<keyword evidence="1" id="KW-0732">Signal</keyword>
<accession>A0ABW2YD46</accession>
<evidence type="ECO:0000313" key="3">
    <source>
        <dbReference type="Proteomes" id="UP001597110"/>
    </source>
</evidence>
<evidence type="ECO:0008006" key="4">
    <source>
        <dbReference type="Google" id="ProtNLM"/>
    </source>
</evidence>
<dbReference type="EMBL" id="JBHTIF010000001">
    <property type="protein sequence ID" value="MFD0725130.1"/>
    <property type="molecule type" value="Genomic_DNA"/>
</dbReference>
<keyword evidence="3" id="KW-1185">Reference proteome</keyword>
<feature type="signal peptide" evidence="1">
    <location>
        <begin position="1"/>
        <end position="21"/>
    </location>
</feature>
<organism evidence="2 3">
    <name type="scientific">Lysobacter brunescens</name>
    <dbReference type="NCBI Taxonomy" id="262323"/>
    <lineage>
        <taxon>Bacteria</taxon>
        <taxon>Pseudomonadati</taxon>
        <taxon>Pseudomonadota</taxon>
        <taxon>Gammaproteobacteria</taxon>
        <taxon>Lysobacterales</taxon>
        <taxon>Lysobacteraceae</taxon>
        <taxon>Lysobacter</taxon>
    </lineage>
</organism>
<evidence type="ECO:0000256" key="1">
    <source>
        <dbReference type="SAM" id="SignalP"/>
    </source>
</evidence>
<proteinExistence type="predicted"/>
<evidence type="ECO:0000313" key="2">
    <source>
        <dbReference type="EMBL" id="MFD0725130.1"/>
    </source>
</evidence>
<gene>
    <name evidence="2" type="ORF">ACFQ0E_05895</name>
</gene>
<feature type="chain" id="PRO_5046125533" description="Lipoprotein" evidence="1">
    <location>
        <begin position="22"/>
        <end position="243"/>
    </location>
</feature>
<sequence length="243" mass="25993">MNATPVLRAVALSCAAVLAVACGPDPEALKAEAAARAAEAEAKAEAGAAAFDEAVKQKNWALAKAQADILFADHPDSQAAKRVRAGYDAVAKTLEDTRESKRTAALWSYDTQGVSGGLQRAASIYAKDDVDVDGKGPSKVRLIFRDHPSWGRSSYLVLQGGDFDCYRGCRVQVKIDGDKTRSLPGSRPDTDEAIAMFIEDDRALWAIAKDAKTLEIEFPVKGQGKRSALFEVGGLDPSRLPGW</sequence>
<comment type="caution">
    <text evidence="2">The sequence shown here is derived from an EMBL/GenBank/DDBJ whole genome shotgun (WGS) entry which is preliminary data.</text>
</comment>
<protein>
    <recommendedName>
        <fullName evidence="4">Lipoprotein</fullName>
    </recommendedName>
</protein>
<dbReference type="RefSeq" id="WP_386822746.1">
    <property type="nucleotide sequence ID" value="NZ_JBHTIF010000001.1"/>
</dbReference>
<name>A0ABW2YD46_9GAMM</name>
<reference evidence="3" key="1">
    <citation type="journal article" date="2019" name="Int. J. Syst. Evol. Microbiol.">
        <title>The Global Catalogue of Microorganisms (GCM) 10K type strain sequencing project: providing services to taxonomists for standard genome sequencing and annotation.</title>
        <authorList>
            <consortium name="The Broad Institute Genomics Platform"/>
            <consortium name="The Broad Institute Genome Sequencing Center for Infectious Disease"/>
            <person name="Wu L."/>
            <person name="Ma J."/>
        </authorList>
    </citation>
    <scope>NUCLEOTIDE SEQUENCE [LARGE SCALE GENOMIC DNA]</scope>
    <source>
        <strain evidence="3">CCUG 55585</strain>
    </source>
</reference>
<dbReference type="Proteomes" id="UP001597110">
    <property type="component" value="Unassembled WGS sequence"/>
</dbReference>